<organism evidence="5 6">
    <name type="scientific">Caproicibacter fermentans</name>
    <dbReference type="NCBI Taxonomy" id="2576756"/>
    <lineage>
        <taxon>Bacteria</taxon>
        <taxon>Bacillati</taxon>
        <taxon>Bacillota</taxon>
        <taxon>Clostridia</taxon>
        <taxon>Eubacteriales</taxon>
        <taxon>Acutalibacteraceae</taxon>
        <taxon>Caproicibacter</taxon>
    </lineage>
</organism>
<dbReference type="GO" id="GO:0000976">
    <property type="term" value="F:transcription cis-regulatory region binding"/>
    <property type="evidence" value="ECO:0007669"/>
    <property type="project" value="TreeGrafter"/>
</dbReference>
<evidence type="ECO:0000313" key="5">
    <source>
        <dbReference type="EMBL" id="QNK40429.1"/>
    </source>
</evidence>
<dbReference type="KEGG" id="cfem:HCR03_17555"/>
<dbReference type="InterPro" id="IPR000843">
    <property type="entry name" value="HTH_LacI"/>
</dbReference>
<dbReference type="InterPro" id="IPR010982">
    <property type="entry name" value="Lambda_DNA-bd_dom_sf"/>
</dbReference>
<keyword evidence="2 5" id="KW-0238">DNA-binding</keyword>
<proteinExistence type="predicted"/>
<dbReference type="PANTHER" id="PTHR30146">
    <property type="entry name" value="LACI-RELATED TRANSCRIPTIONAL REPRESSOR"/>
    <property type="match status" value="1"/>
</dbReference>
<feature type="domain" description="HTH lacI-type" evidence="4">
    <location>
        <begin position="6"/>
        <end position="66"/>
    </location>
</feature>
<dbReference type="Proteomes" id="UP000515909">
    <property type="component" value="Chromosome"/>
</dbReference>
<dbReference type="AlphaFoldDB" id="A0A7G8T9Y8"/>
<dbReference type="SMART" id="SM00354">
    <property type="entry name" value="HTH_LACI"/>
    <property type="match status" value="1"/>
</dbReference>
<name>A0A7G8T9Y8_9FIRM</name>
<dbReference type="InterPro" id="IPR046335">
    <property type="entry name" value="LacI/GalR-like_sensor"/>
</dbReference>
<keyword evidence="1" id="KW-0805">Transcription regulation</keyword>
<dbReference type="EMBL" id="CP060286">
    <property type="protein sequence ID" value="QNK40429.1"/>
    <property type="molecule type" value="Genomic_DNA"/>
</dbReference>
<accession>A0A7G8T9Y8</accession>
<evidence type="ECO:0000256" key="1">
    <source>
        <dbReference type="ARBA" id="ARBA00023015"/>
    </source>
</evidence>
<evidence type="ECO:0000256" key="2">
    <source>
        <dbReference type="ARBA" id="ARBA00023125"/>
    </source>
</evidence>
<evidence type="ECO:0000313" key="6">
    <source>
        <dbReference type="Proteomes" id="UP000515909"/>
    </source>
</evidence>
<dbReference type="SUPFAM" id="SSF53822">
    <property type="entry name" value="Periplasmic binding protein-like I"/>
    <property type="match status" value="1"/>
</dbReference>
<dbReference type="PROSITE" id="PS50932">
    <property type="entry name" value="HTH_LACI_2"/>
    <property type="match status" value="1"/>
</dbReference>
<dbReference type="InterPro" id="IPR028082">
    <property type="entry name" value="Peripla_BP_I"/>
</dbReference>
<evidence type="ECO:0000256" key="3">
    <source>
        <dbReference type="ARBA" id="ARBA00023163"/>
    </source>
</evidence>
<dbReference type="RefSeq" id="WP_066643795.1">
    <property type="nucleotide sequence ID" value="NZ_CP060286.1"/>
</dbReference>
<dbReference type="PANTHER" id="PTHR30146:SF147">
    <property type="entry name" value="HTH-TYPE TRANSCRIPTIONAL REGULATOR DEGA"/>
    <property type="match status" value="1"/>
</dbReference>
<dbReference type="Pfam" id="PF13377">
    <property type="entry name" value="Peripla_BP_3"/>
    <property type="match status" value="1"/>
</dbReference>
<keyword evidence="3" id="KW-0804">Transcription</keyword>
<dbReference type="CDD" id="cd06267">
    <property type="entry name" value="PBP1_LacI_sugar_binding-like"/>
    <property type="match status" value="1"/>
</dbReference>
<sequence length="355" mass="39456">MSERHPTTFDIARLAGVSQSAVSMILNHPDQAHFLPDTIQRVLATAEELGYKKRARVNQSSFSLQKETILILCPVISNPYYSALAQSIEQEASAKGYSTVVCNTYRDIRREQRILAQFSESGLCGIIFTFVPQSCALVEEMNQTVPVVVIGDRNTSINVDTVEIDSIRSGTLVGEHLLKLGHTDIAFLSTTLNEQNAVRLNRLEGIRQIYRKLCPQGSVTVSSRNVTSEEDLRDPLIEQNVGFQLAGKILEHKKITAIVAVNDMVAYGAMAAVLEAGFSIPKDYSVCGFDNIFSSQFPQIMLTSVEHFIREKGCNAMNILEGRIRSCKVQTESITRIEYQPRLIVRKSTAKPRAT</sequence>
<evidence type="ECO:0000259" key="4">
    <source>
        <dbReference type="PROSITE" id="PS50932"/>
    </source>
</evidence>
<dbReference type="GO" id="GO:0003700">
    <property type="term" value="F:DNA-binding transcription factor activity"/>
    <property type="evidence" value="ECO:0007669"/>
    <property type="project" value="TreeGrafter"/>
</dbReference>
<dbReference type="CDD" id="cd01392">
    <property type="entry name" value="HTH_LacI"/>
    <property type="match status" value="1"/>
</dbReference>
<dbReference type="SUPFAM" id="SSF47413">
    <property type="entry name" value="lambda repressor-like DNA-binding domains"/>
    <property type="match status" value="1"/>
</dbReference>
<dbReference type="Gene3D" id="1.10.260.40">
    <property type="entry name" value="lambda repressor-like DNA-binding domains"/>
    <property type="match status" value="1"/>
</dbReference>
<reference evidence="5 6" key="1">
    <citation type="submission" date="2020-08" db="EMBL/GenBank/DDBJ databases">
        <title>The isolate Caproiciproducens sp. 7D4C2 produces n-caproate at mildly acidic conditions from hexoses: genome and rBOX comparison with related strains and chain-elongating bacteria.</title>
        <authorList>
            <person name="Esquivel-Elizondo S."/>
            <person name="Bagci C."/>
            <person name="Temovska M."/>
            <person name="Jeon B.S."/>
            <person name="Bessarab I."/>
            <person name="Williams R.B.H."/>
            <person name="Huson D.H."/>
            <person name="Angenent L.T."/>
        </authorList>
    </citation>
    <scope>NUCLEOTIDE SEQUENCE [LARGE SCALE GENOMIC DNA]</scope>
    <source>
        <strain evidence="5 6">7D4C2</strain>
    </source>
</reference>
<dbReference type="Gene3D" id="3.40.50.2300">
    <property type="match status" value="2"/>
</dbReference>
<protein>
    <submittedName>
        <fullName evidence="5">LacI family DNA-binding transcriptional regulator</fullName>
    </submittedName>
</protein>
<gene>
    <name evidence="5" type="ORF">HCR03_17555</name>
</gene>
<dbReference type="Pfam" id="PF00356">
    <property type="entry name" value="LacI"/>
    <property type="match status" value="1"/>
</dbReference>